<feature type="signal peptide" evidence="1">
    <location>
        <begin position="1"/>
        <end position="20"/>
    </location>
</feature>
<reference evidence="2" key="1">
    <citation type="submission" date="2019-04" db="EMBL/GenBank/DDBJ databases">
        <title>An insight into the mialome of Ixodes scapularis.</title>
        <authorList>
            <person name="Ribeiro J.M."/>
            <person name="Mather T.N."/>
            <person name="Karim S."/>
        </authorList>
    </citation>
    <scope>NUCLEOTIDE SEQUENCE</scope>
</reference>
<dbReference type="EMBL" id="GHJT01001357">
    <property type="protein sequence ID" value="MOY35328.1"/>
    <property type="molecule type" value="Transcribed_RNA"/>
</dbReference>
<protein>
    <submittedName>
        <fullName evidence="2">Putative secreted protein</fullName>
    </submittedName>
</protein>
<keyword evidence="1" id="KW-0732">Signal</keyword>
<dbReference type="AlphaFoldDB" id="A0A4D5RDY6"/>
<accession>A0A4D5RDY6</accession>
<sequence length="95" mass="11127">MPICVAWCWLERLRVATVCGACCTMRYWRMASHTPSPVPSHNRARKKFDSQCRAQFCSPLALFSRNVICHFLSLLFSADCDDWMYVLFVQECEHF</sequence>
<organism evidence="2">
    <name type="scientific">Ixodes scapularis</name>
    <name type="common">Black-legged tick</name>
    <name type="synonym">Deer tick</name>
    <dbReference type="NCBI Taxonomy" id="6945"/>
    <lineage>
        <taxon>Eukaryota</taxon>
        <taxon>Metazoa</taxon>
        <taxon>Ecdysozoa</taxon>
        <taxon>Arthropoda</taxon>
        <taxon>Chelicerata</taxon>
        <taxon>Arachnida</taxon>
        <taxon>Acari</taxon>
        <taxon>Parasitiformes</taxon>
        <taxon>Ixodida</taxon>
        <taxon>Ixodoidea</taxon>
        <taxon>Ixodidae</taxon>
        <taxon>Ixodinae</taxon>
        <taxon>Ixodes</taxon>
    </lineage>
</organism>
<proteinExistence type="predicted"/>
<feature type="chain" id="PRO_5020029958" evidence="1">
    <location>
        <begin position="21"/>
        <end position="95"/>
    </location>
</feature>
<evidence type="ECO:0000256" key="1">
    <source>
        <dbReference type="SAM" id="SignalP"/>
    </source>
</evidence>
<name>A0A4D5RDY6_IXOSC</name>
<evidence type="ECO:0000313" key="2">
    <source>
        <dbReference type="EMBL" id="MOY35328.1"/>
    </source>
</evidence>